<evidence type="ECO:0000256" key="2">
    <source>
        <dbReference type="ARBA" id="ARBA00022723"/>
    </source>
</evidence>
<dbReference type="AlphaFoldDB" id="A0A1X0XQ86"/>
<keyword evidence="5 7" id="KW-0067">ATP-binding</keyword>
<dbReference type="Proteomes" id="UP000193136">
    <property type="component" value="Unassembled WGS sequence"/>
</dbReference>
<dbReference type="NCBIfam" id="NF004314">
    <property type="entry name" value="PRK05710.1-3"/>
    <property type="match status" value="1"/>
</dbReference>
<dbReference type="STRING" id="1969733.B5V00_15385"/>
<feature type="binding site" evidence="7">
    <location>
        <position position="105"/>
    </location>
    <ligand>
        <name>Zn(2+)</name>
        <dbReference type="ChEBI" id="CHEBI:29105"/>
    </ligand>
</feature>
<dbReference type="NCBIfam" id="TIGR03838">
    <property type="entry name" value="queuosine_YadB"/>
    <property type="match status" value="1"/>
</dbReference>
<dbReference type="GO" id="GO:0006424">
    <property type="term" value="P:glutamyl-tRNA aminoacylation"/>
    <property type="evidence" value="ECO:0007669"/>
    <property type="project" value="InterPro"/>
</dbReference>
<feature type="binding site" evidence="7">
    <location>
        <begin position="13"/>
        <end position="17"/>
    </location>
    <ligand>
        <name>L-glutamate</name>
        <dbReference type="ChEBI" id="CHEBI:29985"/>
    </ligand>
</feature>
<feature type="binding site" evidence="7">
    <location>
        <position position="184"/>
    </location>
    <ligand>
        <name>L-glutamate</name>
        <dbReference type="ChEBI" id="CHEBI:29985"/>
    </ligand>
</feature>
<feature type="domain" description="Glutamyl/glutaminyl-tRNA synthetase class Ib catalytic" evidence="9">
    <location>
        <begin position="12"/>
        <end position="258"/>
    </location>
</feature>
<dbReference type="OrthoDB" id="9807503at2"/>
<accession>A0A1X0XQ86</accession>
<comment type="cofactor">
    <cofactor evidence="7">
        <name>Zn(2+)</name>
        <dbReference type="ChEBI" id="CHEBI:29105"/>
    </cofactor>
    <text evidence="7">Binds 1 zinc ion per subunit.</text>
</comment>
<keyword evidence="2 7" id="KW-0479">Metal-binding</keyword>
<dbReference type="GO" id="GO:0006400">
    <property type="term" value="P:tRNA modification"/>
    <property type="evidence" value="ECO:0007669"/>
    <property type="project" value="InterPro"/>
</dbReference>
<dbReference type="GO" id="GO:0004818">
    <property type="term" value="F:glutamate-tRNA ligase activity"/>
    <property type="evidence" value="ECO:0007669"/>
    <property type="project" value="TreeGrafter"/>
</dbReference>
<feature type="binding site" evidence="7">
    <location>
        <position position="126"/>
    </location>
    <ligand>
        <name>Zn(2+)</name>
        <dbReference type="ChEBI" id="CHEBI:29105"/>
    </ligand>
</feature>
<dbReference type="FunFam" id="3.40.50.620:FF:000093">
    <property type="entry name" value="Glutamyl-Q tRNA(Asp) synthetase"/>
    <property type="match status" value="1"/>
</dbReference>
<dbReference type="InterPro" id="IPR020058">
    <property type="entry name" value="Glu/Gln-tRNA-synth_Ib_cat-dom"/>
</dbReference>
<comment type="caution">
    <text evidence="10">The sequence shown here is derived from an EMBL/GenBank/DDBJ whole genome shotgun (WGS) entry which is preliminary data.</text>
</comment>
<keyword evidence="1 7" id="KW-0436">Ligase</keyword>
<comment type="function">
    <text evidence="7">Catalyzes the tRNA-independent activation of glutamate in presence of ATP and the subsequent transfer of glutamate onto a tRNA(Asp). Glutamate is transferred on the 2-amino-5-(4,5-dihydroxy-2-cyclopenten-1-yl) moiety of the queuosine in the wobble position of the QUC anticodon.</text>
</comment>
<dbReference type="GO" id="GO:0008270">
    <property type="term" value="F:zinc ion binding"/>
    <property type="evidence" value="ECO:0007669"/>
    <property type="project" value="UniProtKB-UniRule"/>
</dbReference>
<name>A0A1X0XQ86_9BACT</name>
<feature type="short sequence motif" description="'HIGH' region" evidence="7">
    <location>
        <begin position="16"/>
        <end position="26"/>
    </location>
</feature>
<protein>
    <recommendedName>
        <fullName evidence="7">Glutamyl-Q tRNA(Asp) synthetase</fullName>
        <shortName evidence="7">Glu-Q-RSs</shortName>
        <ecNumber evidence="7">6.1.1.-</ecNumber>
    </recommendedName>
</protein>
<gene>
    <name evidence="7" type="primary">gluQ</name>
    <name evidence="10" type="ORF">B5V00_15385</name>
</gene>
<feature type="binding site" evidence="7">
    <location>
        <position position="202"/>
    </location>
    <ligand>
        <name>L-glutamate</name>
        <dbReference type="ChEBI" id="CHEBI:29985"/>
    </ligand>
</feature>
<dbReference type="PANTHER" id="PTHR43311">
    <property type="entry name" value="GLUTAMATE--TRNA LIGASE"/>
    <property type="match status" value="1"/>
</dbReference>
<dbReference type="InterPro" id="IPR014729">
    <property type="entry name" value="Rossmann-like_a/b/a_fold"/>
</dbReference>
<evidence type="ECO:0000259" key="9">
    <source>
        <dbReference type="Pfam" id="PF00749"/>
    </source>
</evidence>
<feature type="binding site" evidence="7">
    <location>
        <position position="130"/>
    </location>
    <ligand>
        <name>Zn(2+)</name>
        <dbReference type="ChEBI" id="CHEBI:29105"/>
    </ligand>
</feature>
<dbReference type="Gene3D" id="3.40.50.620">
    <property type="entry name" value="HUPs"/>
    <property type="match status" value="1"/>
</dbReference>
<organism evidence="10 11">
    <name type="scientific">Geothermobacter hydrogeniphilus</name>
    <dbReference type="NCBI Taxonomy" id="1969733"/>
    <lineage>
        <taxon>Bacteria</taxon>
        <taxon>Pseudomonadati</taxon>
        <taxon>Thermodesulfobacteriota</taxon>
        <taxon>Desulfuromonadia</taxon>
        <taxon>Desulfuromonadales</taxon>
        <taxon>Geothermobacteraceae</taxon>
        <taxon>Geothermobacter</taxon>
    </lineage>
</organism>
<evidence type="ECO:0000256" key="1">
    <source>
        <dbReference type="ARBA" id="ARBA00022598"/>
    </source>
</evidence>
<dbReference type="GO" id="GO:0005524">
    <property type="term" value="F:ATP binding"/>
    <property type="evidence" value="ECO:0007669"/>
    <property type="project" value="UniProtKB-KW"/>
</dbReference>
<keyword evidence="4 7" id="KW-0862">Zinc</keyword>
<dbReference type="EC" id="6.1.1.-" evidence="7"/>
<evidence type="ECO:0000256" key="5">
    <source>
        <dbReference type="ARBA" id="ARBA00022840"/>
    </source>
</evidence>
<dbReference type="InterPro" id="IPR022380">
    <property type="entry name" value="Glu-Q_tRNA(Asp)_Synthase"/>
</dbReference>
<feature type="binding site" evidence="7">
    <location>
        <position position="107"/>
    </location>
    <ligand>
        <name>Zn(2+)</name>
        <dbReference type="ChEBI" id="CHEBI:29105"/>
    </ligand>
</feature>
<proteinExistence type="inferred from homology"/>
<evidence type="ECO:0000256" key="8">
    <source>
        <dbReference type="RuleBase" id="RU363037"/>
    </source>
</evidence>
<dbReference type="Pfam" id="PF00749">
    <property type="entry name" value="tRNA-synt_1c"/>
    <property type="match status" value="1"/>
</dbReference>
<dbReference type="RefSeq" id="WP_085011693.1">
    <property type="nucleotide sequence ID" value="NZ_NAAD01000028.1"/>
</dbReference>
<dbReference type="EMBL" id="NAAD01000028">
    <property type="protein sequence ID" value="ORJ55053.1"/>
    <property type="molecule type" value="Genomic_DNA"/>
</dbReference>
<keyword evidence="8" id="KW-0648">Protein biosynthesis</keyword>
<feature type="binding site" evidence="7">
    <location>
        <position position="49"/>
    </location>
    <ligand>
        <name>L-glutamate</name>
        <dbReference type="ChEBI" id="CHEBI:29985"/>
    </ligand>
</feature>
<reference evidence="10 11" key="1">
    <citation type="submission" date="2017-03" db="EMBL/GenBank/DDBJ databases">
        <title>Genome sequence of Geothermobacter sp. EPR-M, Deep-Sea Iron Reducer.</title>
        <authorList>
            <person name="Tully B."/>
            <person name="Savalia P."/>
            <person name="Abuyen K."/>
            <person name="Baughan C."/>
            <person name="Romero E."/>
            <person name="Ronkowski C."/>
            <person name="Torres B."/>
            <person name="Tremblay J."/>
            <person name="Trujillo A."/>
            <person name="Tyler M."/>
            <person name="Perez-Rodriguez I."/>
            <person name="Amend J."/>
        </authorList>
    </citation>
    <scope>NUCLEOTIDE SEQUENCE [LARGE SCALE GENOMIC DNA]</scope>
    <source>
        <strain evidence="10 11">EPR-M</strain>
    </source>
</reference>
<dbReference type="InterPro" id="IPR000924">
    <property type="entry name" value="Glu/Gln-tRNA-synth"/>
</dbReference>
<evidence type="ECO:0000313" key="10">
    <source>
        <dbReference type="EMBL" id="ORJ55053.1"/>
    </source>
</evidence>
<feature type="short sequence motif" description="'KMSKS' region" evidence="7">
    <location>
        <begin position="240"/>
        <end position="244"/>
    </location>
</feature>
<dbReference type="SUPFAM" id="SSF52374">
    <property type="entry name" value="Nucleotidylyl transferase"/>
    <property type="match status" value="1"/>
</dbReference>
<dbReference type="PANTHER" id="PTHR43311:SF1">
    <property type="entry name" value="GLUTAMYL-Q TRNA(ASP) SYNTHETASE"/>
    <property type="match status" value="1"/>
</dbReference>
<dbReference type="InterPro" id="IPR049940">
    <property type="entry name" value="GluQ/Sye"/>
</dbReference>
<dbReference type="GO" id="GO:0005829">
    <property type="term" value="C:cytosol"/>
    <property type="evidence" value="ECO:0007669"/>
    <property type="project" value="TreeGrafter"/>
</dbReference>
<evidence type="ECO:0000256" key="6">
    <source>
        <dbReference type="ARBA" id="ARBA00023146"/>
    </source>
</evidence>
<sequence length="315" mass="34773">MNQDFGTTEYVGRFAPSPTGPLHFGSLVAAVGSYCLARRIGGRWLLRMEDLDRPRVIPGAADEILRALELCGFEWDGEVLWQSRRDERYRQVLDELRGRGLVFDCGCSRREVLASAPHAGEEGPVYPGTCRAGLPPGRRPRAERLRVPAEAVTFCDLVFGVVEQHLATVVGDFVLRRADGLFAYQLAVVIDDHDCGVSQVVRGADLLGSTPRQIYLHQCLGWQVPDYLHLPLALAADGEKLSKRHGSLPLDVHAAGDWLAAALEFLGQKVPAELKSAPPAELLRWGASFFDVRSIPRCSRRCDPVTIPREGRTGW</sequence>
<evidence type="ECO:0000256" key="4">
    <source>
        <dbReference type="ARBA" id="ARBA00022833"/>
    </source>
</evidence>
<evidence type="ECO:0000256" key="3">
    <source>
        <dbReference type="ARBA" id="ARBA00022741"/>
    </source>
</evidence>
<dbReference type="HAMAP" id="MF_01428">
    <property type="entry name" value="Glu_Q_tRNA_synth"/>
    <property type="match status" value="1"/>
</dbReference>
<keyword evidence="3 7" id="KW-0547">Nucleotide-binding</keyword>
<keyword evidence="6 7" id="KW-0030">Aminoacyl-tRNA synthetase</keyword>
<comment type="similarity">
    <text evidence="7">Belongs to the class-I aminoacyl-tRNA synthetase family. GluQ subfamily.</text>
</comment>
<evidence type="ECO:0000256" key="7">
    <source>
        <dbReference type="HAMAP-Rule" id="MF_01428"/>
    </source>
</evidence>
<feature type="binding site" evidence="7">
    <location>
        <position position="243"/>
    </location>
    <ligand>
        <name>ATP</name>
        <dbReference type="ChEBI" id="CHEBI:30616"/>
    </ligand>
</feature>
<keyword evidence="11" id="KW-1185">Reference proteome</keyword>
<dbReference type="PRINTS" id="PR00987">
    <property type="entry name" value="TRNASYNTHGLU"/>
</dbReference>
<evidence type="ECO:0000313" key="11">
    <source>
        <dbReference type="Proteomes" id="UP000193136"/>
    </source>
</evidence>